<accession>A0ABS3FXJ5</accession>
<feature type="coiled-coil region" evidence="1">
    <location>
        <begin position="148"/>
        <end position="187"/>
    </location>
</feature>
<gene>
    <name evidence="2" type="ORF">J0895_22460</name>
</gene>
<protein>
    <recommendedName>
        <fullName evidence="4">Chromosome partitioning protein ParB</fullName>
    </recommendedName>
</protein>
<comment type="caution">
    <text evidence="2">The sequence shown here is derived from an EMBL/GenBank/DDBJ whole genome shotgun (WGS) entry which is preliminary data.</text>
</comment>
<evidence type="ECO:0000313" key="2">
    <source>
        <dbReference type="EMBL" id="MBO0351793.1"/>
    </source>
</evidence>
<evidence type="ECO:0000256" key="1">
    <source>
        <dbReference type="SAM" id="Coils"/>
    </source>
</evidence>
<name>A0ABS3FXJ5_9CYAN</name>
<evidence type="ECO:0008006" key="4">
    <source>
        <dbReference type="Google" id="ProtNLM"/>
    </source>
</evidence>
<reference evidence="2 3" key="1">
    <citation type="submission" date="2021-03" db="EMBL/GenBank/DDBJ databases">
        <title>Metabolic Capacity of the Antarctic Cyanobacterium Phormidium pseudopriestleyi that Sustains Oxygenic Photosynthesis in the Presence of Hydrogen Sulfide.</title>
        <authorList>
            <person name="Lumian J.E."/>
            <person name="Jungblut A.D."/>
            <person name="Dillon M.L."/>
            <person name="Hawes I."/>
            <person name="Doran P.T."/>
            <person name="Mackey T.J."/>
            <person name="Dick G.J."/>
            <person name="Grettenberger C.L."/>
            <person name="Sumner D.Y."/>
        </authorList>
    </citation>
    <scope>NUCLEOTIDE SEQUENCE [LARGE SCALE GENOMIC DNA]</scope>
    <source>
        <strain evidence="2 3">FRX01</strain>
    </source>
</reference>
<dbReference type="RefSeq" id="WP_207090223.1">
    <property type="nucleotide sequence ID" value="NZ_JAFLQW010000586.1"/>
</dbReference>
<proteinExistence type="predicted"/>
<keyword evidence="3" id="KW-1185">Reference proteome</keyword>
<sequence length="264" mass="29940">MISFSLVDVKSINSTVSRSTLSETVLNSLSDLILECEGLLKPVVLKRTGPESYTVVDGHLEYYAAVRAKEKNPRKGEMVNAFVISPKHEEIILKQTELLKSFAESNTNQGVQNSPAQVPIESNQQDVKDLSVQTPIQSDVEARFINIEVRLETRLNELKAEYSQNLQRMEETLSQKLEERLKDIENRNPKPAPLLESLNNLELPSPQLDSQLKNAGVKQNIIKNIEDERNKTPFEPFINFEDVVTRIKGLGDKTMIKLIDGWQR</sequence>
<dbReference type="EMBL" id="JAFLQW010000586">
    <property type="protein sequence ID" value="MBO0351793.1"/>
    <property type="molecule type" value="Genomic_DNA"/>
</dbReference>
<evidence type="ECO:0000313" key="3">
    <source>
        <dbReference type="Proteomes" id="UP000664844"/>
    </source>
</evidence>
<dbReference type="Proteomes" id="UP000664844">
    <property type="component" value="Unassembled WGS sequence"/>
</dbReference>
<keyword evidence="1" id="KW-0175">Coiled coil</keyword>
<organism evidence="2 3">
    <name type="scientific">Phormidium pseudopriestleyi FRX01</name>
    <dbReference type="NCBI Taxonomy" id="1759528"/>
    <lineage>
        <taxon>Bacteria</taxon>
        <taxon>Bacillati</taxon>
        <taxon>Cyanobacteriota</taxon>
        <taxon>Cyanophyceae</taxon>
        <taxon>Oscillatoriophycideae</taxon>
        <taxon>Oscillatoriales</taxon>
        <taxon>Oscillatoriaceae</taxon>
        <taxon>Phormidium</taxon>
    </lineage>
</organism>